<dbReference type="InterPro" id="IPR007569">
    <property type="entry name" value="DUF559"/>
</dbReference>
<dbReference type="Gene3D" id="3.40.960.10">
    <property type="entry name" value="VSR Endonuclease"/>
    <property type="match status" value="1"/>
</dbReference>
<dbReference type="PATRIC" id="fig|1706435.3.peg.1669"/>
<sequence length="98" mass="11751">MSEVLLWEHLKKRQLCGCNFNRQKPLLNYIVDFYCKEKSLVIEIDGASHENKYEKDLAREKELKALGLHIIRFKDEDVKRNMEEVLRSIETWILNSKK</sequence>
<dbReference type="SUPFAM" id="SSF52980">
    <property type="entry name" value="Restriction endonuclease-like"/>
    <property type="match status" value="1"/>
</dbReference>
<dbReference type="Pfam" id="PF04480">
    <property type="entry name" value="DUF559"/>
    <property type="match status" value="1"/>
</dbReference>
<feature type="domain" description="DUF559" evidence="1">
    <location>
        <begin position="2"/>
        <end position="91"/>
    </location>
</feature>
<gene>
    <name evidence="2" type="ORF">APG09_01628</name>
</gene>
<dbReference type="AlphaFoldDB" id="A0A150JC58"/>
<dbReference type="PANTHER" id="PTHR38590">
    <property type="entry name" value="BLL0828 PROTEIN"/>
    <property type="match status" value="1"/>
</dbReference>
<name>A0A150JC58_9EURY</name>
<evidence type="ECO:0000259" key="1">
    <source>
        <dbReference type="Pfam" id="PF04480"/>
    </source>
</evidence>
<dbReference type="CDD" id="cd01038">
    <property type="entry name" value="Endonuclease_DUF559"/>
    <property type="match status" value="1"/>
</dbReference>
<accession>A0A150JC58</accession>
<dbReference type="PANTHER" id="PTHR38590:SF1">
    <property type="entry name" value="BLL0828 PROTEIN"/>
    <property type="match status" value="1"/>
</dbReference>
<dbReference type="InterPro" id="IPR047216">
    <property type="entry name" value="Endonuclease_DUF559_bact"/>
</dbReference>
<dbReference type="InterPro" id="IPR011335">
    <property type="entry name" value="Restrct_endonuc-II-like"/>
</dbReference>
<dbReference type="EMBL" id="LNJE01000062">
    <property type="protein sequence ID" value="KYC54658.1"/>
    <property type="molecule type" value="Genomic_DNA"/>
</dbReference>
<protein>
    <recommendedName>
        <fullName evidence="1">DUF559 domain-containing protein</fullName>
    </recommendedName>
</protein>
<proteinExistence type="predicted"/>
<reference evidence="2" key="1">
    <citation type="journal article" date="2016" name="ISME J.">
        <title>Chasing the elusive Euryarchaeota class WSA2: genomes reveal a uniquely fastidious methyl-reducing methanogen.</title>
        <authorList>
            <person name="Nobu M.K."/>
            <person name="Narihiro T."/>
            <person name="Kuroda K."/>
            <person name="Mei R."/>
            <person name="Liu W.T."/>
        </authorList>
    </citation>
    <scope>NUCLEOTIDE SEQUENCE [LARGE SCALE GENOMIC DNA]</scope>
    <source>
        <strain evidence="2">ADurb1213_Bin02801</strain>
    </source>
</reference>
<comment type="caution">
    <text evidence="2">The sequence shown here is derived from an EMBL/GenBank/DDBJ whole genome shotgun (WGS) entry which is preliminary data.</text>
</comment>
<organism evidence="2">
    <name type="scientific">Candidatus Methanofastidiosum methylothiophilum</name>
    <dbReference type="NCBI Taxonomy" id="1705564"/>
    <lineage>
        <taxon>Archaea</taxon>
        <taxon>Methanobacteriati</taxon>
        <taxon>Methanobacteriota</taxon>
        <taxon>Stenosarchaea group</taxon>
        <taxon>Candidatus Methanofastidiosia</taxon>
        <taxon>Candidatus Methanofastidiosales</taxon>
        <taxon>Candidatus Methanofastidiosaceae</taxon>
        <taxon>Candidatus Methanofastidiosum</taxon>
    </lineage>
</organism>
<evidence type="ECO:0000313" key="2">
    <source>
        <dbReference type="EMBL" id="KYC54658.1"/>
    </source>
</evidence>